<dbReference type="InterPro" id="IPR003439">
    <property type="entry name" value="ABC_transporter-like_ATP-bd"/>
</dbReference>
<evidence type="ECO:0000256" key="1">
    <source>
        <dbReference type="ARBA" id="ARBA00022448"/>
    </source>
</evidence>
<evidence type="ECO:0000256" key="4">
    <source>
        <dbReference type="ARBA" id="ARBA00022967"/>
    </source>
</evidence>
<dbReference type="EMBL" id="JAWNFV010000010">
    <property type="protein sequence ID" value="MDY5140816.1"/>
    <property type="molecule type" value="Genomic_DNA"/>
</dbReference>
<dbReference type="GeneID" id="92813764"/>
<dbReference type="CDD" id="cd03214">
    <property type="entry name" value="ABC_Iron-Siderophores_B12_Hemin"/>
    <property type="match status" value="1"/>
</dbReference>
<protein>
    <submittedName>
        <fullName evidence="7">ATP-binding cassette domain-containing protein</fullName>
    </submittedName>
</protein>
<evidence type="ECO:0000313" key="8">
    <source>
        <dbReference type="EMBL" id="MDY5146622.1"/>
    </source>
</evidence>
<dbReference type="RefSeq" id="WP_101595208.1">
    <property type="nucleotide sequence ID" value="NZ_CAUPFC010000006.1"/>
</dbReference>
<dbReference type="Proteomes" id="UP001284901">
    <property type="component" value="Unassembled WGS sequence"/>
</dbReference>
<dbReference type="Gene3D" id="3.40.50.300">
    <property type="entry name" value="P-loop containing nucleotide triphosphate hydrolases"/>
    <property type="match status" value="1"/>
</dbReference>
<name>A0AAW9HLB8_9ACTO</name>
<feature type="domain" description="ABC transporter" evidence="6">
    <location>
        <begin position="15"/>
        <end position="284"/>
    </location>
</feature>
<evidence type="ECO:0000256" key="2">
    <source>
        <dbReference type="ARBA" id="ARBA00022741"/>
    </source>
</evidence>
<dbReference type="EMBL" id="JAWNFY010000015">
    <property type="protein sequence ID" value="MDY5146622.1"/>
    <property type="molecule type" value="Genomic_DNA"/>
</dbReference>
<dbReference type="PANTHER" id="PTHR42794:SF1">
    <property type="entry name" value="HEMIN IMPORT ATP-BINDING PROTEIN HMUV"/>
    <property type="match status" value="1"/>
</dbReference>
<evidence type="ECO:0000313" key="9">
    <source>
        <dbReference type="Proteomes" id="UP001284901"/>
    </source>
</evidence>
<dbReference type="PANTHER" id="PTHR42794">
    <property type="entry name" value="HEMIN IMPORT ATP-BINDING PROTEIN HMUV"/>
    <property type="match status" value="1"/>
</dbReference>
<keyword evidence="3 7" id="KW-0067">ATP-binding</keyword>
<dbReference type="Pfam" id="PF00005">
    <property type="entry name" value="ABC_tran"/>
    <property type="match status" value="1"/>
</dbReference>
<evidence type="ECO:0000256" key="5">
    <source>
        <dbReference type="SAM" id="MobiDB-lite"/>
    </source>
</evidence>
<dbReference type="InterPro" id="IPR027417">
    <property type="entry name" value="P-loop_NTPase"/>
</dbReference>
<keyword evidence="9" id="KW-1185">Reference proteome</keyword>
<accession>A0AAW9HLB8</accession>
<keyword evidence="2" id="KW-0547">Nucleotide-binding</keyword>
<evidence type="ECO:0000313" key="7">
    <source>
        <dbReference type="EMBL" id="MDY5140816.1"/>
    </source>
</evidence>
<dbReference type="GO" id="GO:0016887">
    <property type="term" value="F:ATP hydrolysis activity"/>
    <property type="evidence" value="ECO:0007669"/>
    <property type="project" value="InterPro"/>
</dbReference>
<reference evidence="7 9" key="1">
    <citation type="submission" date="2023-10" db="EMBL/GenBank/DDBJ databases">
        <title>Whole Genome based description of the genera Actinobaculum and Actinotignum reveals a complex phylogenetic relationship within the species included in the genus Actinotignum.</title>
        <authorList>
            <person name="Jensen C.S."/>
            <person name="Dargis R."/>
            <person name="Kemp M."/>
            <person name="Christensen J.J."/>
        </authorList>
    </citation>
    <scope>NUCLEOTIDE SEQUENCE</scope>
    <source>
        <strain evidence="8 9">SLA_B089</strain>
        <strain evidence="7">SLA_B245</strain>
    </source>
</reference>
<evidence type="ECO:0000256" key="3">
    <source>
        <dbReference type="ARBA" id="ARBA00022840"/>
    </source>
</evidence>
<sequence>MVDLFSAVGGPAGELRAEHLNFAYGTHRVLHDVSITARPGRVLGVLGPNGTGKSTLLSLLAGDLSPTSGQVRIGTTAVTSLSWRELARLRAVMPQNSTFPFAYLVRDLVAMGLGSGNGAARGNGAGRGGGAARGNGAGRGNGAAGASTSTQNGAGTGRAADAAIIDAALRAADVTHLQDRDVTRLSGGEQARVTFARVLAQRAGVVLLDEPTAALDISHQQRLLELCRRLAAGGHTVVAVLHDIQLAGALCDDVVLLRHGRVEAAGTPRQVLTSELLTRVYEWPIRVETLRDGTIVVVPTTATTTATTSEK</sequence>
<gene>
    <name evidence="7" type="ORF">R6G74_05760</name>
    <name evidence="8" type="ORF">R6P33_06275</name>
</gene>
<feature type="compositionally biased region" description="Gly residues" evidence="5">
    <location>
        <begin position="123"/>
        <end position="143"/>
    </location>
</feature>
<dbReference type="SMART" id="SM00382">
    <property type="entry name" value="AAA"/>
    <property type="match status" value="1"/>
</dbReference>
<proteinExistence type="predicted"/>
<keyword evidence="1" id="KW-0813">Transport</keyword>
<dbReference type="PROSITE" id="PS50893">
    <property type="entry name" value="ABC_TRANSPORTER_2"/>
    <property type="match status" value="1"/>
</dbReference>
<dbReference type="SUPFAM" id="SSF52540">
    <property type="entry name" value="P-loop containing nucleoside triphosphate hydrolases"/>
    <property type="match status" value="1"/>
</dbReference>
<dbReference type="PROSITE" id="PS00211">
    <property type="entry name" value="ABC_TRANSPORTER_1"/>
    <property type="match status" value="1"/>
</dbReference>
<comment type="caution">
    <text evidence="7">The sequence shown here is derived from an EMBL/GenBank/DDBJ whole genome shotgun (WGS) entry which is preliminary data.</text>
</comment>
<evidence type="ECO:0000259" key="6">
    <source>
        <dbReference type="PROSITE" id="PS50893"/>
    </source>
</evidence>
<dbReference type="GO" id="GO:0005524">
    <property type="term" value="F:ATP binding"/>
    <property type="evidence" value="ECO:0007669"/>
    <property type="project" value="UniProtKB-KW"/>
</dbReference>
<dbReference type="InterPro" id="IPR003593">
    <property type="entry name" value="AAA+_ATPase"/>
</dbReference>
<evidence type="ECO:0000313" key="10">
    <source>
        <dbReference type="Proteomes" id="UP001288320"/>
    </source>
</evidence>
<dbReference type="InterPro" id="IPR017871">
    <property type="entry name" value="ABC_transporter-like_CS"/>
</dbReference>
<dbReference type="Proteomes" id="UP001288320">
    <property type="component" value="Unassembled WGS sequence"/>
</dbReference>
<keyword evidence="4" id="KW-1278">Translocase</keyword>
<feature type="region of interest" description="Disordered" evidence="5">
    <location>
        <begin position="123"/>
        <end position="154"/>
    </location>
</feature>
<dbReference type="AlphaFoldDB" id="A0AAW9HLB8"/>
<organism evidence="7 10">
    <name type="scientific">Actinotignum timonense</name>
    <dbReference type="NCBI Taxonomy" id="1870995"/>
    <lineage>
        <taxon>Bacteria</taxon>
        <taxon>Bacillati</taxon>
        <taxon>Actinomycetota</taxon>
        <taxon>Actinomycetes</taxon>
        <taxon>Actinomycetales</taxon>
        <taxon>Actinomycetaceae</taxon>
        <taxon>Actinotignum</taxon>
    </lineage>
</organism>